<keyword evidence="7 9" id="KW-0472">Membrane</keyword>
<dbReference type="RefSeq" id="WP_288184781.1">
    <property type="nucleotide sequence ID" value="NZ_LT608335.1"/>
</dbReference>
<feature type="transmembrane region" description="Helical" evidence="9">
    <location>
        <begin position="220"/>
        <end position="241"/>
    </location>
</feature>
<dbReference type="InterPro" id="IPR001734">
    <property type="entry name" value="Na/solute_symporter"/>
</dbReference>
<dbReference type="PROSITE" id="PS50283">
    <property type="entry name" value="NA_SOLUT_SYMP_3"/>
    <property type="match status" value="1"/>
</dbReference>
<dbReference type="GO" id="GO:0005886">
    <property type="term" value="C:plasma membrane"/>
    <property type="evidence" value="ECO:0007669"/>
    <property type="project" value="TreeGrafter"/>
</dbReference>
<sequence>MNVYSVSMIVYFIIAFAIAIIYSRKRTTSNEDFFLGGRQFGIVFVFFTMMATFLGAGTTVGTTAWIWKRGLSQVWMTAGYAVVFLFIGLFLAARVRRFGTYCNAYTFADFLEMRYNKSARYIGATLMWFAFMSIAAFQYMGIGRIINTVTGIDYNIAVLIAALITILYTSYGGMWAIAITGVVKGALVFIGILIMAPVLYMKAGGMEGIASAVPVQHFSLVGYISPGQALTWFLVFFLGIIPMQDWWQRVLAAKGEREARMGLMYLVAGFVFIETLIYMIGFAGKVLEPNIANPESLFPTLVIHHFSPYIGGLLLAALVAIITSTASACLLVASTHFTRDLYNGIIKPNATDAELLKFSKISTLGLGVLVLVFVFAAPGMFELFVISADILGASLTVPILAGFFVPRVGEKAGFYAMLAGIIGWAVSYMGWHPMGFGPAAVGGFFSFIAVIIGMMVLPPADRAVLEKMGLMKPDETVNVIKG</sequence>
<evidence type="ECO:0000256" key="3">
    <source>
        <dbReference type="ARBA" id="ARBA00022448"/>
    </source>
</evidence>
<feature type="transmembrane region" description="Helical" evidence="9">
    <location>
        <begin position="42"/>
        <end position="67"/>
    </location>
</feature>
<dbReference type="InterPro" id="IPR050277">
    <property type="entry name" value="Sodium:Solute_Symporter"/>
</dbReference>
<dbReference type="GO" id="GO:0022857">
    <property type="term" value="F:transmembrane transporter activity"/>
    <property type="evidence" value="ECO:0007669"/>
    <property type="project" value="InterPro"/>
</dbReference>
<name>A0A212LWW1_9FIRM</name>
<gene>
    <name evidence="10" type="ORF">KL86SPO_40432</name>
</gene>
<feature type="transmembrane region" description="Helical" evidence="9">
    <location>
        <begin position="262"/>
        <end position="286"/>
    </location>
</feature>
<dbReference type="PANTHER" id="PTHR48086:SF7">
    <property type="entry name" value="SODIUM-SOLUTE SYMPORTER-RELATED"/>
    <property type="match status" value="1"/>
</dbReference>
<evidence type="ECO:0000256" key="7">
    <source>
        <dbReference type="ARBA" id="ARBA00023136"/>
    </source>
</evidence>
<dbReference type="AlphaFoldDB" id="A0A212LWW1"/>
<dbReference type="PANTHER" id="PTHR48086">
    <property type="entry name" value="SODIUM/PROLINE SYMPORTER-RELATED"/>
    <property type="match status" value="1"/>
</dbReference>
<keyword evidence="6 9" id="KW-1133">Transmembrane helix</keyword>
<keyword evidence="4" id="KW-1003">Cell membrane</keyword>
<keyword evidence="3" id="KW-0813">Transport</keyword>
<feature type="transmembrane region" description="Helical" evidence="9">
    <location>
        <begin position="437"/>
        <end position="457"/>
    </location>
</feature>
<protein>
    <submittedName>
        <fullName evidence="10">Putative Na+/solute symporter</fullName>
    </submittedName>
</protein>
<evidence type="ECO:0000256" key="5">
    <source>
        <dbReference type="ARBA" id="ARBA00022692"/>
    </source>
</evidence>
<dbReference type="EMBL" id="FMJE01000004">
    <property type="protein sequence ID" value="SCM81947.1"/>
    <property type="molecule type" value="Genomic_DNA"/>
</dbReference>
<evidence type="ECO:0000256" key="6">
    <source>
        <dbReference type="ARBA" id="ARBA00022989"/>
    </source>
</evidence>
<feature type="transmembrane region" description="Helical" evidence="9">
    <location>
        <begin position="175"/>
        <end position="200"/>
    </location>
</feature>
<feature type="transmembrane region" description="Helical" evidence="9">
    <location>
        <begin position="355"/>
        <end position="377"/>
    </location>
</feature>
<dbReference type="GO" id="GO:0046942">
    <property type="term" value="P:carboxylic acid transport"/>
    <property type="evidence" value="ECO:0007669"/>
    <property type="project" value="UniProtKB-ARBA"/>
</dbReference>
<dbReference type="PROSITE" id="PS00456">
    <property type="entry name" value="NA_SOLUT_SYMP_1"/>
    <property type="match status" value="1"/>
</dbReference>
<proteinExistence type="inferred from homology"/>
<evidence type="ECO:0000256" key="9">
    <source>
        <dbReference type="SAM" id="Phobius"/>
    </source>
</evidence>
<evidence type="ECO:0000256" key="2">
    <source>
        <dbReference type="ARBA" id="ARBA00006434"/>
    </source>
</evidence>
<feature type="transmembrane region" description="Helical" evidence="9">
    <location>
        <begin position="412"/>
        <end position="431"/>
    </location>
</feature>
<organism evidence="10">
    <name type="scientific">uncultured Sporomusa sp</name>
    <dbReference type="NCBI Taxonomy" id="307249"/>
    <lineage>
        <taxon>Bacteria</taxon>
        <taxon>Bacillati</taxon>
        <taxon>Bacillota</taxon>
        <taxon>Negativicutes</taxon>
        <taxon>Selenomonadales</taxon>
        <taxon>Sporomusaceae</taxon>
        <taxon>Sporomusa</taxon>
        <taxon>environmental samples</taxon>
    </lineage>
</organism>
<accession>A0A212LWW1</accession>
<evidence type="ECO:0000256" key="4">
    <source>
        <dbReference type="ARBA" id="ARBA00022475"/>
    </source>
</evidence>
<evidence type="ECO:0000256" key="8">
    <source>
        <dbReference type="RuleBase" id="RU362091"/>
    </source>
</evidence>
<evidence type="ECO:0000313" key="10">
    <source>
        <dbReference type="EMBL" id="SCM81947.1"/>
    </source>
</evidence>
<reference evidence="10" key="1">
    <citation type="submission" date="2016-08" db="EMBL/GenBank/DDBJ databases">
        <authorList>
            <person name="Seilhamer J.J."/>
        </authorList>
    </citation>
    <scope>NUCLEOTIDE SEQUENCE</scope>
    <source>
        <strain evidence="10">86</strain>
    </source>
</reference>
<feature type="transmembrane region" description="Helical" evidence="9">
    <location>
        <begin position="306"/>
        <end position="334"/>
    </location>
</feature>
<evidence type="ECO:0000256" key="1">
    <source>
        <dbReference type="ARBA" id="ARBA00004141"/>
    </source>
</evidence>
<comment type="similarity">
    <text evidence="2 8">Belongs to the sodium:solute symporter (SSF) (TC 2.A.21) family.</text>
</comment>
<feature type="transmembrane region" description="Helical" evidence="9">
    <location>
        <begin position="6"/>
        <end position="22"/>
    </location>
</feature>
<keyword evidence="5 9" id="KW-0812">Transmembrane</keyword>
<feature type="transmembrane region" description="Helical" evidence="9">
    <location>
        <begin position="145"/>
        <end position="168"/>
    </location>
</feature>
<comment type="subcellular location">
    <subcellularLocation>
        <location evidence="1">Membrane</location>
        <topology evidence="1">Multi-pass membrane protein</topology>
    </subcellularLocation>
</comment>
<dbReference type="Pfam" id="PF00474">
    <property type="entry name" value="SSF"/>
    <property type="match status" value="1"/>
</dbReference>
<dbReference type="Gene3D" id="1.20.1730.10">
    <property type="entry name" value="Sodium/glucose cotransporter"/>
    <property type="match status" value="1"/>
</dbReference>
<dbReference type="CDD" id="cd10322">
    <property type="entry name" value="SLC5sbd"/>
    <property type="match status" value="1"/>
</dbReference>
<dbReference type="InterPro" id="IPR038377">
    <property type="entry name" value="Na/Glc_symporter_sf"/>
</dbReference>
<feature type="transmembrane region" description="Helical" evidence="9">
    <location>
        <begin position="121"/>
        <end position="139"/>
    </location>
</feature>
<feature type="transmembrane region" description="Helical" evidence="9">
    <location>
        <begin position="383"/>
        <end position="405"/>
    </location>
</feature>
<feature type="transmembrane region" description="Helical" evidence="9">
    <location>
        <begin position="73"/>
        <end position="93"/>
    </location>
</feature>
<dbReference type="InterPro" id="IPR018212">
    <property type="entry name" value="Na/solute_symporter_CS"/>
</dbReference>